<keyword evidence="1" id="KW-0812">Transmembrane</keyword>
<feature type="transmembrane region" description="Helical" evidence="1">
    <location>
        <begin position="214"/>
        <end position="234"/>
    </location>
</feature>
<feature type="transmembrane region" description="Helical" evidence="1">
    <location>
        <begin position="311"/>
        <end position="331"/>
    </location>
</feature>
<sequence>MTSPLTIERLLSPVRRPGQAAAARLLRNPPLAALLLHLGLLAAVYSALYCFGYVNQLPNNISLQKWDVIDLMAVRDIGYADPTRGYNAFFPLAPLVWRYAHLNLLDAAALNLTVTTIGMYVLARTLNFNGRQTLLIASAPLLMFTMVPYTEGFFYFFGALMLCGLHRDKLPLTLIGLLGCCLTRSAGTLFVPAYLFAELLAWGSLSSGLRLVRNLLAGLLAIATSIGIVMLMQWQQGGDPFAFYNVHALWGHKFRLPVEYLSSSAGTPALWLDALSLMVSLMALVSCAALGLRWLKQRSSASTTELPASKAVLFALGYTVGAGFFIVFYQAGDLVGLSRYLLATPFWAALLAWAWHTQWATPRVVLAIVASAVAVGLMVGMPTLMVNFAPGEGLWFFGLIALYLTGYWLTRPDRFRWYREVATGLYFLNLFTLCFLLNLFFNTVWVN</sequence>
<name>A0ABU9M210_9BACT</name>
<gene>
    <name evidence="2" type="ORF">AAFH49_19210</name>
</gene>
<accession>A0ABU9M210</accession>
<dbReference type="RefSeq" id="WP_342300726.1">
    <property type="nucleotide sequence ID" value="NZ_JBCEVZ010000069.1"/>
</dbReference>
<feature type="transmembrane region" description="Helical" evidence="1">
    <location>
        <begin position="31"/>
        <end position="54"/>
    </location>
</feature>
<keyword evidence="1" id="KW-1133">Transmembrane helix</keyword>
<feature type="transmembrane region" description="Helical" evidence="1">
    <location>
        <begin position="421"/>
        <end position="441"/>
    </location>
</feature>
<feature type="transmembrane region" description="Helical" evidence="1">
    <location>
        <begin position="364"/>
        <end position="381"/>
    </location>
</feature>
<keyword evidence="1" id="KW-0472">Membrane</keyword>
<feature type="transmembrane region" description="Helical" evidence="1">
    <location>
        <begin position="134"/>
        <end position="162"/>
    </location>
</feature>
<reference evidence="2 3" key="1">
    <citation type="journal article" date="2018" name="Arch. Microbiol.">
        <title>Hymenobacter segetis sp. nov., isolated from soil.</title>
        <authorList>
            <person name="Ten L.N."/>
            <person name="Lim S.J."/>
            <person name="Kim B.O."/>
            <person name="Kang I.K."/>
            <person name="Jung H.Y."/>
        </authorList>
    </citation>
    <scope>NUCLEOTIDE SEQUENCE [LARGE SCALE GENOMIC DNA]</scope>
    <source>
        <strain evidence="2 3">S7-3-11</strain>
    </source>
</reference>
<evidence type="ECO:0000256" key="1">
    <source>
        <dbReference type="SAM" id="Phobius"/>
    </source>
</evidence>
<proteinExistence type="predicted"/>
<feature type="transmembrane region" description="Helical" evidence="1">
    <location>
        <begin position="99"/>
        <end position="122"/>
    </location>
</feature>
<comment type="caution">
    <text evidence="2">The sequence shown here is derived from an EMBL/GenBank/DDBJ whole genome shotgun (WGS) entry which is preliminary data.</text>
</comment>
<evidence type="ECO:0008006" key="4">
    <source>
        <dbReference type="Google" id="ProtNLM"/>
    </source>
</evidence>
<feature type="transmembrane region" description="Helical" evidence="1">
    <location>
        <begin position="337"/>
        <end position="355"/>
    </location>
</feature>
<protein>
    <recommendedName>
        <fullName evidence="4">Glycosyltransferase RgtA/B/C/D-like domain-containing protein</fullName>
    </recommendedName>
</protein>
<dbReference type="EMBL" id="JBCEVZ010000069">
    <property type="protein sequence ID" value="MEL5996352.1"/>
    <property type="molecule type" value="Genomic_DNA"/>
</dbReference>
<feature type="transmembrane region" description="Helical" evidence="1">
    <location>
        <begin position="174"/>
        <end position="202"/>
    </location>
</feature>
<dbReference type="Proteomes" id="UP001479606">
    <property type="component" value="Unassembled WGS sequence"/>
</dbReference>
<feature type="transmembrane region" description="Helical" evidence="1">
    <location>
        <begin position="393"/>
        <end position="409"/>
    </location>
</feature>
<feature type="transmembrane region" description="Helical" evidence="1">
    <location>
        <begin position="269"/>
        <end position="290"/>
    </location>
</feature>
<keyword evidence="3" id="KW-1185">Reference proteome</keyword>
<evidence type="ECO:0000313" key="3">
    <source>
        <dbReference type="Proteomes" id="UP001479606"/>
    </source>
</evidence>
<organism evidence="2 3">
    <name type="scientific">Hymenobacter segetis</name>
    <dbReference type="NCBI Taxonomy" id="2025509"/>
    <lineage>
        <taxon>Bacteria</taxon>
        <taxon>Pseudomonadati</taxon>
        <taxon>Bacteroidota</taxon>
        <taxon>Cytophagia</taxon>
        <taxon>Cytophagales</taxon>
        <taxon>Hymenobacteraceae</taxon>
        <taxon>Hymenobacter</taxon>
    </lineage>
</organism>
<evidence type="ECO:0000313" key="2">
    <source>
        <dbReference type="EMBL" id="MEL5996352.1"/>
    </source>
</evidence>